<sequence length="845" mass="92013">MRTRLSACSGLALAGLLVLALAPASAACGSDSDANARGPGTEQQTGPGADGTTPASGVFLVYGDDVDAAVRARITSLVGSALGRAPQEIAADALPISLAADSLALAIGNSSVARSVIPASDLGSLPAESYVLRSAKRGDGMLLVADGVPAKIRPHGNLGALHGAYALLEELGFAFLHPLAPTVPPTLGIPSKAIDRRESPRWDERIIHLHTQHPLELTEMLQGWGSAGPDDAAGFEAMLPEWDRFLEWCIANGENAVEWFLLTAKSWAAFADSDVRLERLAKLVERAHAFGIQAGIDAPIAFAQQHSYRMLPNGGGDGDVNEELAQIDKSIDWLMRAHWDFVNIEAGTSEFTHPAPERMLAWMNEVPKYLDAHYSGTTSAIKVHCSQGQVADGYPDPITGKPINFNMLPHHADPRLGVLPHTVQHYGLTDPAPTYGNTDFGYMRDFIRAEAGSRRVIWYPESAYWVSFDIDVPLFLPLYADRRLSDLRLIAADEDAGKLGLGPNAGKHIDGQLVFSSGWEWGYWLNDVVAARAAWQPEPNAASQEAALRSALGARFRVFGAAQNDVVDFVVDVVKAEQELLIEGRVNGNPPKTIAMRNGQAYLQGWETWDDVAKLAQGTPAKAFAMTQPDKLGLVDMRNPLHGGPGYSAEVGPLLAAMETRFGALADRGDALRAKIPAHARDLYDDLADAMRMTALRAKQVHGLYDYVDGYWDTPDATRRARLTEARHALDTAQTIVTEREKRYRVPADRIAAWRDNPTAYEYGYLWSVRRLFYWWRDEGKAVDHPTFPCYLNVINPVDVAFGEGMGTDAARLFGDLLSSDDQRGCLAEPTSEPTFPQDGLRTRP</sequence>
<proteinExistence type="predicted"/>
<dbReference type="Proteomes" id="UP000064967">
    <property type="component" value="Chromosome"/>
</dbReference>
<feature type="region of interest" description="Disordered" evidence="1">
    <location>
        <begin position="826"/>
        <end position="845"/>
    </location>
</feature>
<keyword evidence="4" id="KW-1185">Reference proteome</keyword>
<dbReference type="PATRIC" id="fig|1391654.3.peg.3556"/>
<accession>A0A0K1PTI7</accession>
<dbReference type="KEGG" id="llu:AKJ09_03512"/>
<protein>
    <submittedName>
        <fullName evidence="3">Uncharacterized protein</fullName>
    </submittedName>
</protein>
<evidence type="ECO:0000313" key="4">
    <source>
        <dbReference type="Proteomes" id="UP000064967"/>
    </source>
</evidence>
<reference evidence="3 4" key="1">
    <citation type="submission" date="2015-08" db="EMBL/GenBank/DDBJ databases">
        <authorList>
            <person name="Babu N.S."/>
            <person name="Beckwith C.J."/>
            <person name="Beseler K.G."/>
            <person name="Brison A."/>
            <person name="Carone J.V."/>
            <person name="Caskin T.P."/>
            <person name="Diamond M."/>
            <person name="Durham M.E."/>
            <person name="Foxe J.M."/>
            <person name="Go M."/>
            <person name="Henderson B.A."/>
            <person name="Jones I.B."/>
            <person name="McGettigan J.A."/>
            <person name="Micheletti S.J."/>
            <person name="Nasrallah M.E."/>
            <person name="Ortiz D."/>
            <person name="Piller C.R."/>
            <person name="Privatt S.R."/>
            <person name="Schneider S.L."/>
            <person name="Sharp S."/>
            <person name="Smith T.C."/>
            <person name="Stanton J.D."/>
            <person name="Ullery H.E."/>
            <person name="Wilson R.J."/>
            <person name="Serrano M.G."/>
            <person name="Buck G."/>
            <person name="Lee V."/>
            <person name="Wang Y."/>
            <person name="Carvalho R."/>
            <person name="Voegtly L."/>
            <person name="Shi R."/>
            <person name="Duckworth R."/>
            <person name="Johnson A."/>
            <person name="Loviza R."/>
            <person name="Walstead R."/>
            <person name="Shah Z."/>
            <person name="Kiflezghi M."/>
            <person name="Wade K."/>
            <person name="Ball S.L."/>
            <person name="Bradley K.W."/>
            <person name="Asai D.J."/>
            <person name="Bowman C.A."/>
            <person name="Russell D.A."/>
            <person name="Pope W.H."/>
            <person name="Jacobs-Sera D."/>
            <person name="Hendrix R.W."/>
            <person name="Hatfull G.F."/>
        </authorList>
    </citation>
    <scope>NUCLEOTIDE SEQUENCE [LARGE SCALE GENOMIC DNA]</scope>
    <source>
        <strain evidence="3 4">DSM 27648</strain>
    </source>
</reference>
<feature type="region of interest" description="Disordered" evidence="1">
    <location>
        <begin position="30"/>
        <end position="52"/>
    </location>
</feature>
<organism evidence="3 4">
    <name type="scientific">Labilithrix luteola</name>
    <dbReference type="NCBI Taxonomy" id="1391654"/>
    <lineage>
        <taxon>Bacteria</taxon>
        <taxon>Pseudomonadati</taxon>
        <taxon>Myxococcota</taxon>
        <taxon>Polyangia</taxon>
        <taxon>Polyangiales</taxon>
        <taxon>Labilitrichaceae</taxon>
        <taxon>Labilithrix</taxon>
    </lineage>
</organism>
<dbReference type="RefSeq" id="WP_146648078.1">
    <property type="nucleotide sequence ID" value="NZ_CP012333.1"/>
</dbReference>
<dbReference type="STRING" id="1391654.AKJ09_03512"/>
<dbReference type="AlphaFoldDB" id="A0A0K1PTI7"/>
<evidence type="ECO:0000256" key="2">
    <source>
        <dbReference type="SAM" id="SignalP"/>
    </source>
</evidence>
<evidence type="ECO:0000313" key="3">
    <source>
        <dbReference type="EMBL" id="AKU96848.1"/>
    </source>
</evidence>
<keyword evidence="2" id="KW-0732">Signal</keyword>
<feature type="chain" id="PRO_5005465989" evidence="2">
    <location>
        <begin position="27"/>
        <end position="845"/>
    </location>
</feature>
<dbReference type="PROSITE" id="PS51257">
    <property type="entry name" value="PROKAR_LIPOPROTEIN"/>
    <property type="match status" value="1"/>
</dbReference>
<dbReference type="OrthoDB" id="5390075at2"/>
<name>A0A0K1PTI7_9BACT</name>
<gene>
    <name evidence="3" type="ORF">AKJ09_03512</name>
</gene>
<feature type="signal peptide" evidence="2">
    <location>
        <begin position="1"/>
        <end position="26"/>
    </location>
</feature>
<dbReference type="EMBL" id="CP012333">
    <property type="protein sequence ID" value="AKU96848.1"/>
    <property type="molecule type" value="Genomic_DNA"/>
</dbReference>
<evidence type="ECO:0000256" key="1">
    <source>
        <dbReference type="SAM" id="MobiDB-lite"/>
    </source>
</evidence>